<reference evidence="1" key="1">
    <citation type="submission" date="2023-11" db="EMBL/GenBank/DDBJ databases">
        <title>MicrobeMod: A computational toolkit for identifying prokaryotic methylation and restriction-modification with nanopore sequencing.</title>
        <authorList>
            <person name="Crits-Christoph A."/>
            <person name="Kang S.C."/>
            <person name="Lee H."/>
            <person name="Ostrov N."/>
        </authorList>
    </citation>
    <scope>NUCLEOTIDE SEQUENCE</scope>
    <source>
        <strain evidence="1">ATCC BAA-953</strain>
    </source>
</reference>
<dbReference type="AlphaFoldDB" id="A0AAJ2VNY9"/>
<name>A0AAJ2VNY9_9GAMM</name>
<comment type="caution">
    <text evidence="1">The sequence shown here is derived from an EMBL/GenBank/DDBJ whole genome shotgun (WGS) entry which is preliminary data.</text>
</comment>
<dbReference type="EMBL" id="JAWXXT010000001">
    <property type="protein sequence ID" value="MDX5977203.1"/>
    <property type="molecule type" value="Genomic_DNA"/>
</dbReference>
<proteinExistence type="predicted"/>
<dbReference type="Proteomes" id="UP001276761">
    <property type="component" value="Unassembled WGS sequence"/>
</dbReference>
<dbReference type="RefSeq" id="WP_167457110.1">
    <property type="nucleotide sequence ID" value="NZ_CP024811.1"/>
</dbReference>
<accession>A0AAJ2VNY9</accession>
<sequence length="48" mass="5444">MHHTAIPETKQMHHTVIPEGGYRESSLTLPADAWEPASKWISAKSMRE</sequence>
<protein>
    <submittedName>
        <fullName evidence="1">Uncharacterized protein</fullName>
    </submittedName>
</protein>
<gene>
    <name evidence="1" type="ORF">SIL78_06450</name>
</gene>
<dbReference type="GeneID" id="303165124"/>
<organism evidence="1 2">
    <name type="scientific">Vreelandella alkaliphila</name>
    <dbReference type="NCBI Taxonomy" id="272774"/>
    <lineage>
        <taxon>Bacteria</taxon>
        <taxon>Pseudomonadati</taxon>
        <taxon>Pseudomonadota</taxon>
        <taxon>Gammaproteobacteria</taxon>
        <taxon>Oceanospirillales</taxon>
        <taxon>Halomonadaceae</taxon>
        <taxon>Vreelandella</taxon>
    </lineage>
</organism>
<evidence type="ECO:0000313" key="2">
    <source>
        <dbReference type="Proteomes" id="UP001276761"/>
    </source>
</evidence>
<evidence type="ECO:0000313" key="1">
    <source>
        <dbReference type="EMBL" id="MDX5977203.1"/>
    </source>
</evidence>